<dbReference type="ChiTaRS" id="HIPK2">
    <property type="organism name" value="human"/>
</dbReference>
<proteinExistence type="predicted"/>
<dbReference type="EMBL" id="HF584195">
    <property type="protein sequence ID" value="CCQ43692.1"/>
    <property type="molecule type" value="Genomic_DNA"/>
</dbReference>
<name>L8ECJ8_HUMAN</name>
<dbReference type="AlphaFoldDB" id="L8ECJ8"/>
<dbReference type="OrthoDB" id="9332038at2759"/>
<reference evidence="1" key="1">
    <citation type="journal article" date="2013" name="PLoS ONE">
        <title>Direct detection of alternative open reading frames translation products in human significantly expands the proteome.</title>
        <authorList>
            <person name="Vanderperre B."/>
            <person name="Lucier J.-F."/>
            <person name="Motard J."/>
            <person name="Tremblay G."/>
            <person name="Vanderperre S."/>
            <person name="Wisztorski M."/>
            <person name="Salzet M."/>
            <person name="Boisvert F.-M."/>
            <person name="Roucou X."/>
        </authorList>
    </citation>
    <scope>NUCLEOTIDE SEQUENCE</scope>
</reference>
<accession>L8ECJ8</accession>
<gene>
    <name evidence="1" type="primary">HIPK2</name>
</gene>
<organism evidence="1">
    <name type="scientific">Homo sapiens</name>
    <name type="common">Human</name>
    <dbReference type="NCBI Taxonomy" id="9606"/>
    <lineage>
        <taxon>Eukaryota</taxon>
        <taxon>Metazoa</taxon>
        <taxon>Chordata</taxon>
        <taxon>Craniata</taxon>
        <taxon>Vertebrata</taxon>
        <taxon>Euteleostomi</taxon>
        <taxon>Mammalia</taxon>
        <taxon>Eutheria</taxon>
        <taxon>Euarchontoglires</taxon>
        <taxon>Primates</taxon>
        <taxon>Haplorrhini</taxon>
        <taxon>Catarrhini</taxon>
        <taxon>Hominidae</taxon>
        <taxon>Homo</taxon>
    </lineage>
</organism>
<protein>
    <submittedName>
        <fullName evidence="1">Alternative protein HIPK2</fullName>
    </submittedName>
</protein>
<sequence length="60" mass="6384">MGPTVMQKQTGGMAVSLSLGFFYVFSCATTKLQRTCCDLKGIPLADKTLKTAKHLGPGSF</sequence>
<evidence type="ECO:0000313" key="1">
    <source>
        <dbReference type="EMBL" id="CCQ43692.1"/>
    </source>
</evidence>